<evidence type="ECO:0000313" key="10">
    <source>
        <dbReference type="EMBL" id="KHN88019.1"/>
    </source>
</evidence>
<keyword evidence="11" id="KW-1185">Reference proteome</keyword>
<evidence type="ECO:0000256" key="6">
    <source>
        <dbReference type="ARBA" id="ARBA00023136"/>
    </source>
</evidence>
<accession>A0A0B2W2X1</accession>
<feature type="transmembrane region" description="Helical" evidence="8">
    <location>
        <begin position="330"/>
        <end position="350"/>
    </location>
</feature>
<evidence type="ECO:0000313" key="11">
    <source>
        <dbReference type="Proteomes" id="UP000031036"/>
    </source>
</evidence>
<feature type="domain" description="Potassium channel" evidence="9">
    <location>
        <begin position="309"/>
        <end position="383"/>
    </location>
</feature>
<dbReference type="InterPro" id="IPR003280">
    <property type="entry name" value="2pore_dom_K_chnl"/>
</dbReference>
<dbReference type="EMBL" id="JPKZ01000313">
    <property type="protein sequence ID" value="KHN88019.1"/>
    <property type="molecule type" value="Genomic_DNA"/>
</dbReference>
<keyword evidence="4 8" id="KW-1133">Transmembrane helix</keyword>
<protein>
    <submittedName>
        <fullName evidence="10">TWiK family of potassium channels protein 12</fullName>
    </submittedName>
</protein>
<dbReference type="Pfam" id="PF07885">
    <property type="entry name" value="Ion_trans_2"/>
    <property type="match status" value="2"/>
</dbReference>
<comment type="subcellular location">
    <subcellularLocation>
        <location evidence="1">Membrane</location>
        <topology evidence="1">Multi-pass membrane protein</topology>
    </subcellularLocation>
</comment>
<keyword evidence="2" id="KW-0813">Transport</keyword>
<evidence type="ECO:0000256" key="4">
    <source>
        <dbReference type="ARBA" id="ARBA00022989"/>
    </source>
</evidence>
<feature type="transmembrane region" description="Helical" evidence="8">
    <location>
        <begin position="301"/>
        <end position="324"/>
    </location>
</feature>
<keyword evidence="3 8" id="KW-0812">Transmembrane</keyword>
<dbReference type="OrthoDB" id="297496at2759"/>
<evidence type="ECO:0000256" key="7">
    <source>
        <dbReference type="ARBA" id="ARBA00023303"/>
    </source>
</evidence>
<evidence type="ECO:0000259" key="9">
    <source>
        <dbReference type="Pfam" id="PF07885"/>
    </source>
</evidence>
<keyword evidence="7 10" id="KW-0407">Ion channel</keyword>
<evidence type="ECO:0000256" key="3">
    <source>
        <dbReference type="ARBA" id="ARBA00022692"/>
    </source>
</evidence>
<feature type="transmembrane region" description="Helical" evidence="8">
    <location>
        <begin position="67"/>
        <end position="87"/>
    </location>
</feature>
<dbReference type="Gene3D" id="1.10.287.70">
    <property type="match status" value="1"/>
</dbReference>
<sequence>MISTVDKGVCTSQTSGKTRKRVVVLVDKPLAKLHTYQAKEFDEERSIACEMSNIFQRLKWIYQKFRLSYTLPFFILISYTLIGAAIFRKLELERDQRERETFRDSYNYAMDQVLRRMLELRCQDVVIRADEHLQMRYAREAIGWFIDYLNLTQVIKERNDSSPWSWYGSMFYAGQLYTTIGSFGRGYGLPVAKTRAGQIASIFYIMLGIPVFLIILKEVGRLLSRALRKLYKRIRTAKSKLPTRQLTRIGMPVKALYTSAYSIATSVGSEHRKLAHVELDSELGANEQNALNKKLSQENSFPIPIALAMLILWIGLSAGLFCLWETEWGYLTSVYFFFVSISTVGLGDIVPGNKDMMLVNFVLILIGLALLSMCINLIQVAIERMIDQLLQQYIQEIERIAAIVHGGDGETKEEAGGVEIGMSADLMTVPFVKQEKSMWSFPRTAKDWLAEKIANNLISSRLKATESDDEAEDEELRPDRFSPKRARFSLAKGRMNGRMPGIRPAIKAVQAIEKARLNTTSDSFQSMLFSKFVTSSKLDRIVEQYCDDQPTTASKAVQTDPIRKHLLASPELELTLLEDSKASAAEGVVARQLYESSSTFEVGDAESVISTAYYDVEFDGAYATAHSSVDRISQMLKRSQCSLEANVEVDMNTSYYEAPTIHTESMWGGQASNVSGSLLDGPDYFRFSSVPFVDSERSHQITAPIRSLSCCHLPYRSKTMFASVRRKSLDSAKLDRLRHLVGIVPDDFALPQLSTIFADSKRQQESLTRRQVSASAIVPVSEEDADGYMDFLLGTVQYANTFYCT</sequence>
<dbReference type="AlphaFoldDB" id="A0A0B2W2X1"/>
<evidence type="ECO:0000256" key="2">
    <source>
        <dbReference type="ARBA" id="ARBA00022448"/>
    </source>
</evidence>
<dbReference type="GO" id="GO:0005886">
    <property type="term" value="C:plasma membrane"/>
    <property type="evidence" value="ECO:0007669"/>
    <property type="project" value="TreeGrafter"/>
</dbReference>
<feature type="transmembrane region" description="Helical" evidence="8">
    <location>
        <begin position="357"/>
        <end position="382"/>
    </location>
</feature>
<evidence type="ECO:0000256" key="5">
    <source>
        <dbReference type="ARBA" id="ARBA00023065"/>
    </source>
</evidence>
<dbReference type="GO" id="GO:0022841">
    <property type="term" value="F:potassium ion leak channel activity"/>
    <property type="evidence" value="ECO:0007669"/>
    <property type="project" value="TreeGrafter"/>
</dbReference>
<dbReference type="Proteomes" id="UP000031036">
    <property type="component" value="Unassembled WGS sequence"/>
</dbReference>
<dbReference type="GO" id="GO:0015271">
    <property type="term" value="F:outward rectifier potassium channel activity"/>
    <property type="evidence" value="ECO:0007669"/>
    <property type="project" value="TreeGrafter"/>
</dbReference>
<keyword evidence="5" id="KW-0406">Ion transport</keyword>
<feature type="domain" description="Potassium channel" evidence="9">
    <location>
        <begin position="145"/>
        <end position="224"/>
    </location>
</feature>
<dbReference type="STRING" id="6265.A0A0B2W2X1"/>
<evidence type="ECO:0000256" key="8">
    <source>
        <dbReference type="SAM" id="Phobius"/>
    </source>
</evidence>
<comment type="caution">
    <text evidence="10">The sequence shown here is derived from an EMBL/GenBank/DDBJ whole genome shotgun (WGS) entry which is preliminary data.</text>
</comment>
<proteinExistence type="predicted"/>
<dbReference type="GO" id="GO:0030322">
    <property type="term" value="P:stabilization of membrane potential"/>
    <property type="evidence" value="ECO:0007669"/>
    <property type="project" value="TreeGrafter"/>
</dbReference>
<feature type="transmembrane region" description="Helical" evidence="8">
    <location>
        <begin position="196"/>
        <end position="216"/>
    </location>
</feature>
<name>A0A0B2W2X1_TOXCA</name>
<dbReference type="SUPFAM" id="SSF81324">
    <property type="entry name" value="Voltage-gated potassium channels"/>
    <property type="match status" value="2"/>
</dbReference>
<dbReference type="PANTHER" id="PTHR11003:SF334">
    <property type="entry name" value="FI03418P"/>
    <property type="match status" value="1"/>
</dbReference>
<evidence type="ECO:0000256" key="1">
    <source>
        <dbReference type="ARBA" id="ARBA00004141"/>
    </source>
</evidence>
<reference evidence="10 11" key="1">
    <citation type="submission" date="2014-11" db="EMBL/GenBank/DDBJ databases">
        <title>Genetic blueprint of the zoonotic pathogen Toxocara canis.</title>
        <authorList>
            <person name="Zhu X.-Q."/>
            <person name="Korhonen P.K."/>
            <person name="Cai H."/>
            <person name="Young N.D."/>
            <person name="Nejsum P."/>
            <person name="von Samson-Himmelstjerna G."/>
            <person name="Boag P.R."/>
            <person name="Tan P."/>
            <person name="Li Q."/>
            <person name="Min J."/>
            <person name="Yang Y."/>
            <person name="Wang X."/>
            <person name="Fang X."/>
            <person name="Hall R.S."/>
            <person name="Hofmann A."/>
            <person name="Sternberg P.W."/>
            <person name="Jex A.R."/>
            <person name="Gasser R.B."/>
        </authorList>
    </citation>
    <scope>NUCLEOTIDE SEQUENCE [LARGE SCALE GENOMIC DNA]</scope>
    <source>
        <strain evidence="10">PN_DK_2014</strain>
    </source>
</reference>
<dbReference type="PANTHER" id="PTHR11003">
    <property type="entry name" value="POTASSIUM CHANNEL, SUBFAMILY K"/>
    <property type="match status" value="1"/>
</dbReference>
<gene>
    <name evidence="10" type="primary">twk-12</name>
    <name evidence="10" type="ORF">Tcan_06687</name>
</gene>
<organism evidence="10 11">
    <name type="scientific">Toxocara canis</name>
    <name type="common">Canine roundworm</name>
    <dbReference type="NCBI Taxonomy" id="6265"/>
    <lineage>
        <taxon>Eukaryota</taxon>
        <taxon>Metazoa</taxon>
        <taxon>Ecdysozoa</taxon>
        <taxon>Nematoda</taxon>
        <taxon>Chromadorea</taxon>
        <taxon>Rhabditida</taxon>
        <taxon>Spirurina</taxon>
        <taxon>Ascaridomorpha</taxon>
        <taxon>Ascaridoidea</taxon>
        <taxon>Toxocaridae</taxon>
        <taxon>Toxocara</taxon>
    </lineage>
</organism>
<dbReference type="InterPro" id="IPR013099">
    <property type="entry name" value="K_chnl_dom"/>
</dbReference>
<keyword evidence="6 8" id="KW-0472">Membrane</keyword>